<organism evidence="2 3">
    <name type="scientific">Sphingobium cloacae</name>
    <dbReference type="NCBI Taxonomy" id="120107"/>
    <lineage>
        <taxon>Bacteria</taxon>
        <taxon>Pseudomonadati</taxon>
        <taxon>Pseudomonadota</taxon>
        <taxon>Alphaproteobacteria</taxon>
        <taxon>Sphingomonadales</taxon>
        <taxon>Sphingomonadaceae</taxon>
        <taxon>Sphingobium</taxon>
    </lineage>
</organism>
<evidence type="ECO:0000313" key="2">
    <source>
        <dbReference type="EMBL" id="BAV64437.1"/>
    </source>
</evidence>
<dbReference type="PROSITE" id="PS51819">
    <property type="entry name" value="VOC"/>
    <property type="match status" value="1"/>
</dbReference>
<gene>
    <name evidence="2" type="ORF">SCLO_1013970</name>
</gene>
<dbReference type="InterPro" id="IPR004360">
    <property type="entry name" value="Glyas_Fos-R_dOase_dom"/>
</dbReference>
<dbReference type="PANTHER" id="PTHR21366:SF14">
    <property type="entry name" value="GLYOXALASE DOMAIN-CONTAINING PROTEIN 5"/>
    <property type="match status" value="1"/>
</dbReference>
<keyword evidence="3" id="KW-1185">Reference proteome</keyword>
<sequence length="160" mass="17838">MFTPKIRRIAHLVLYVKDPEASAAWYKDVLGMEIVARVNGGPYVGGVFLTFGVHDHDIALFPTTEDAPKGKEIEHVALELDSEQSLEDLRRVYARFLEKNVRVHEILDHGVSVGIYFFDPDGHMLEVVAQVVDPEGGKAIEELAQNEGQADPIELAPLYD</sequence>
<dbReference type="RefSeq" id="WP_066516207.1">
    <property type="nucleotide sequence ID" value="NZ_AP017655.1"/>
</dbReference>
<dbReference type="InterPro" id="IPR037523">
    <property type="entry name" value="VOC_core"/>
</dbReference>
<evidence type="ECO:0000313" key="3">
    <source>
        <dbReference type="Proteomes" id="UP000218272"/>
    </source>
</evidence>
<dbReference type="SUPFAM" id="SSF54593">
    <property type="entry name" value="Glyoxalase/Bleomycin resistance protein/Dihydroxybiphenyl dioxygenase"/>
    <property type="match status" value="1"/>
</dbReference>
<name>A0A1E1F1P3_9SPHN</name>
<reference evidence="2 3" key="1">
    <citation type="submission" date="2016-10" db="EMBL/GenBank/DDBJ databases">
        <title>Complete Genome Sequence of the Nonylphenol-Degrading Bacterium Sphingobium cloacae JCM 10874T.</title>
        <authorList>
            <person name="Ootsuka M."/>
            <person name="Nishizawa T."/>
            <person name="Ohta H."/>
        </authorList>
    </citation>
    <scope>NUCLEOTIDE SEQUENCE [LARGE SCALE GENOMIC DNA]</scope>
    <source>
        <strain evidence="2 3">JCM 10874</strain>
    </source>
</reference>
<proteinExistence type="predicted"/>
<feature type="domain" description="VOC" evidence="1">
    <location>
        <begin position="8"/>
        <end position="130"/>
    </location>
</feature>
<dbReference type="PANTHER" id="PTHR21366">
    <property type="entry name" value="GLYOXALASE FAMILY PROTEIN"/>
    <property type="match status" value="1"/>
</dbReference>
<accession>A0A1E1F1P3</accession>
<dbReference type="Proteomes" id="UP000218272">
    <property type="component" value="Chromosome SCLO_1"/>
</dbReference>
<protein>
    <submittedName>
        <fullName evidence="2">Glyoxalase</fullName>
    </submittedName>
</protein>
<dbReference type="AlphaFoldDB" id="A0A1E1F1P3"/>
<dbReference type="InterPro" id="IPR029068">
    <property type="entry name" value="Glyas_Bleomycin-R_OHBP_Dase"/>
</dbReference>
<dbReference type="InterPro" id="IPR050383">
    <property type="entry name" value="GlyoxalaseI/FosfomycinResist"/>
</dbReference>
<dbReference type="KEGG" id="sclo:SCLO_1013970"/>
<evidence type="ECO:0000259" key="1">
    <source>
        <dbReference type="PROSITE" id="PS51819"/>
    </source>
</evidence>
<dbReference type="Gene3D" id="3.10.180.10">
    <property type="entry name" value="2,3-Dihydroxybiphenyl 1,2-Dioxygenase, domain 1"/>
    <property type="match status" value="1"/>
</dbReference>
<dbReference type="EMBL" id="AP017655">
    <property type="protein sequence ID" value="BAV64437.1"/>
    <property type="molecule type" value="Genomic_DNA"/>
</dbReference>
<dbReference type="Pfam" id="PF00903">
    <property type="entry name" value="Glyoxalase"/>
    <property type="match status" value="1"/>
</dbReference>
<dbReference type="OrthoDB" id="9803142at2"/>